<dbReference type="GO" id="GO:0009253">
    <property type="term" value="P:peptidoglycan catabolic process"/>
    <property type="evidence" value="ECO:0007669"/>
    <property type="project" value="InterPro"/>
</dbReference>
<evidence type="ECO:0000313" key="6">
    <source>
        <dbReference type="Proteomes" id="UP000306855"/>
    </source>
</evidence>
<dbReference type="EMBL" id="QZFR01000129">
    <property type="protein sequence ID" value="RXV63878.1"/>
    <property type="molecule type" value="Genomic_DNA"/>
</dbReference>
<reference evidence="4 6" key="2">
    <citation type="submission" date="2019-04" db="EMBL/GenBank/DDBJ databases">
        <title>Microbes associate with the intestines of laboratory mice.</title>
        <authorList>
            <person name="Navarre W."/>
            <person name="Wong E."/>
            <person name="Huang K."/>
            <person name="Tropini C."/>
            <person name="Ng K."/>
            <person name="Yu B."/>
        </authorList>
    </citation>
    <scope>NUCLEOTIDE SEQUENCE [LARGE SCALE GENOMIC DNA]</scope>
    <source>
        <strain evidence="4 6">NM26_J9</strain>
    </source>
</reference>
<evidence type="ECO:0000313" key="3">
    <source>
        <dbReference type="EMBL" id="RXV63878.1"/>
    </source>
</evidence>
<dbReference type="AlphaFoldDB" id="A0A4Q2A4D6"/>
<dbReference type="Proteomes" id="UP000306855">
    <property type="component" value="Unassembled WGS sequence"/>
</dbReference>
<dbReference type="PROSITE" id="PS51904">
    <property type="entry name" value="GLYCOSYL_HYDROL_F25_2"/>
    <property type="match status" value="1"/>
</dbReference>
<dbReference type="PANTHER" id="PTHR34135">
    <property type="entry name" value="LYSOZYME"/>
    <property type="match status" value="1"/>
</dbReference>
<feature type="compositionally biased region" description="Polar residues" evidence="2">
    <location>
        <begin position="78"/>
        <end position="89"/>
    </location>
</feature>
<accession>A0A4Q2A4D6</accession>
<comment type="similarity">
    <text evidence="1">Belongs to the glycosyl hydrolase 25 family.</text>
</comment>
<dbReference type="InterPro" id="IPR002053">
    <property type="entry name" value="Glyco_hydro_25"/>
</dbReference>
<feature type="region of interest" description="Disordered" evidence="2">
    <location>
        <begin position="55"/>
        <end position="166"/>
    </location>
</feature>
<comment type="caution">
    <text evidence="3">The sequence shown here is derived from an EMBL/GenBank/DDBJ whole genome shotgun (WGS) entry which is preliminary data.</text>
</comment>
<dbReference type="Gene3D" id="3.20.20.80">
    <property type="entry name" value="Glycosidases"/>
    <property type="match status" value="1"/>
</dbReference>
<organism evidence="3 5">
    <name type="scientific">Ligilactobacillus murinus</name>
    <dbReference type="NCBI Taxonomy" id="1622"/>
    <lineage>
        <taxon>Bacteria</taxon>
        <taxon>Bacillati</taxon>
        <taxon>Bacillota</taxon>
        <taxon>Bacilli</taxon>
        <taxon>Lactobacillales</taxon>
        <taxon>Lactobacillaceae</taxon>
        <taxon>Ligilactobacillus</taxon>
    </lineage>
</organism>
<feature type="compositionally biased region" description="Polar residues" evidence="2">
    <location>
        <begin position="135"/>
        <end position="150"/>
    </location>
</feature>
<feature type="compositionally biased region" description="Polar residues" evidence="2">
    <location>
        <begin position="157"/>
        <end position="166"/>
    </location>
</feature>
<evidence type="ECO:0008006" key="7">
    <source>
        <dbReference type="Google" id="ProtNLM"/>
    </source>
</evidence>
<dbReference type="GO" id="GO:0003796">
    <property type="term" value="F:lysozyme activity"/>
    <property type="evidence" value="ECO:0007669"/>
    <property type="project" value="InterPro"/>
</dbReference>
<protein>
    <recommendedName>
        <fullName evidence="7">Glycosyl hydrolase family 25</fullName>
    </recommendedName>
</protein>
<dbReference type="GO" id="GO:0016052">
    <property type="term" value="P:carbohydrate catabolic process"/>
    <property type="evidence" value="ECO:0007669"/>
    <property type="project" value="TreeGrafter"/>
</dbReference>
<evidence type="ECO:0000256" key="1">
    <source>
        <dbReference type="ARBA" id="ARBA00010646"/>
    </source>
</evidence>
<sequence length="1007" mass="110897">MDYRRKKRALSHYRKANKKRFLLASSVTMMAFSTGMYTTQVAKADQTETTAQVQQQTVETTQATTEEKTKLTLNTENSSQKTAAENEGQTENDTTVTTTATENMQLQDTEESKVTDTTQTVEAKAEPTETETNKQENVTTQLTDKAQTTVEADKQETQQTTQPTASNEVTAMQETATKNTFTVQTAAFTQNVANNVAVSLAATLTPDHFNIGDSNYTRADAVDLASYQSWLTQADFNKLKQLGVKTAIVKITQGTGYVNPAASKQIEYARKAGLNVAVYHYATFDNTSAGHAEGQHAANTMQNFGLSKDTLIFADMEDESTYSVNAQANLNRFWSALSANGFTNHAVYTGGSYLYRDAVIATVGRDRTWIAQYPYTPVRGGHYEQQWRNAGYGAWQFASTAYIPGRESMGSLDVSHDFTGLLTIPVKNQEAGNFDEITLNGNGINIRGWHAADLSASRGHAYVIVYDKSAGKELGRVAYTPTYRQDVANSYAKNIYNAANSGFNVNFSLAGIDISGHELQFIARYSDAANGEGNHTDMWSKGYVLLKNEVGNFDEVKVVGNQLHVRGWHATDRDLNGVTSSLQIIDNQTGRVLRTVNYSAVARPDVVKNGYASYKNAANSGFDVYIPLNGLDISNIKVVAKYGSIAALTSRDYRFDHEANYFDDISIRNGNQLHVSGWHAADKATTRPHTFLIVFDKTAGRELARVSYTALNRNDVANSFAGGIYQAGKSGFDTVISLGNADITEHELQVVARYSDVTNGEGNRTDAWSRPIVVAKRDTGFFDEVRLVNDKLHVRGWHASDRVSANTVANIEVIDTKTGRVLRSVTYTPDLRLDVAKNGYASYKNATTSGFDVYIPVAGLDISNITLVANYTTNSYTTKITSNNRNFERNDGYLDKFYIDGNNVAHVSGWHATDKATTKPYAFIIIYDQTARKELGRSQYTTVSRPDVLRSYAGGTYNAGNSGFSDVKVNLGKNILKGHSLQVITRYTDDPKGDGAYTDIWFPAVRV</sequence>
<name>A0A4Q2A4D6_9LACO</name>
<dbReference type="Proteomes" id="UP000289316">
    <property type="component" value="Unassembled WGS sequence"/>
</dbReference>
<dbReference type="SUPFAM" id="SSF51445">
    <property type="entry name" value="(Trans)glycosidases"/>
    <property type="match status" value="1"/>
</dbReference>
<feature type="compositionally biased region" description="Basic and acidic residues" evidence="2">
    <location>
        <begin position="123"/>
        <end position="134"/>
    </location>
</feature>
<evidence type="ECO:0000313" key="4">
    <source>
        <dbReference type="EMBL" id="TGY55211.1"/>
    </source>
</evidence>
<dbReference type="InterPro" id="IPR017853">
    <property type="entry name" value="GH"/>
</dbReference>
<gene>
    <name evidence="3" type="ORF">D6C19_11035</name>
    <name evidence="4" type="ORF">E5340_06205</name>
</gene>
<evidence type="ECO:0000313" key="5">
    <source>
        <dbReference type="Proteomes" id="UP000289316"/>
    </source>
</evidence>
<feature type="compositionally biased region" description="Low complexity" evidence="2">
    <location>
        <begin position="55"/>
        <end position="64"/>
    </location>
</feature>
<dbReference type="GO" id="GO:0016998">
    <property type="term" value="P:cell wall macromolecule catabolic process"/>
    <property type="evidence" value="ECO:0007669"/>
    <property type="project" value="InterPro"/>
</dbReference>
<dbReference type="EMBL" id="SRYK01000025">
    <property type="protein sequence ID" value="TGY55211.1"/>
    <property type="molecule type" value="Genomic_DNA"/>
</dbReference>
<reference evidence="3 5" key="1">
    <citation type="submission" date="2018-09" db="EMBL/GenBank/DDBJ databases">
        <title>Murine metabolic-syndrome-specific gut microbial biobank.</title>
        <authorList>
            <person name="Liu C."/>
        </authorList>
    </citation>
    <scope>NUCLEOTIDE SEQUENCE [LARGE SCALE GENOMIC DNA]</scope>
    <source>
        <strain evidence="3 5">C-30</strain>
    </source>
</reference>
<feature type="compositionally biased region" description="Low complexity" evidence="2">
    <location>
        <begin position="91"/>
        <end position="101"/>
    </location>
</feature>
<dbReference type="OrthoDB" id="37530at2"/>
<dbReference type="Pfam" id="PF01183">
    <property type="entry name" value="Glyco_hydro_25"/>
    <property type="match status" value="1"/>
</dbReference>
<evidence type="ECO:0000256" key="2">
    <source>
        <dbReference type="SAM" id="MobiDB-lite"/>
    </source>
</evidence>
<dbReference type="PANTHER" id="PTHR34135:SF2">
    <property type="entry name" value="LYSOZYME"/>
    <property type="match status" value="1"/>
</dbReference>
<proteinExistence type="inferred from homology"/>
<dbReference type="RefSeq" id="WP_129303377.1">
    <property type="nucleotide sequence ID" value="NZ_QZFR01000129.1"/>
</dbReference>